<accession>A0A8H7D2K0</accession>
<comment type="catalytic activity">
    <reaction evidence="12">
        <text>ATP + H2O = ADP + phosphate + H(+)</text>
        <dbReference type="Rhea" id="RHEA:13065"/>
        <dbReference type="ChEBI" id="CHEBI:15377"/>
        <dbReference type="ChEBI" id="CHEBI:15378"/>
        <dbReference type="ChEBI" id="CHEBI:30616"/>
        <dbReference type="ChEBI" id="CHEBI:43474"/>
        <dbReference type="ChEBI" id="CHEBI:456216"/>
    </reaction>
</comment>
<evidence type="ECO:0000256" key="13">
    <source>
        <dbReference type="PROSITE-ProRule" id="PRU00103"/>
    </source>
</evidence>
<comment type="caution">
    <text evidence="16">The sequence shown here is derived from an EMBL/GenBank/DDBJ whole genome shotgun (WGS) entry which is preliminary data.</text>
</comment>
<dbReference type="PROSITE" id="PS50893">
    <property type="entry name" value="ABC_TRANSPORTER_2"/>
    <property type="match status" value="2"/>
</dbReference>
<evidence type="ECO:0000256" key="8">
    <source>
        <dbReference type="ARBA" id="ARBA00022801"/>
    </source>
</evidence>
<dbReference type="InterPro" id="IPR011989">
    <property type="entry name" value="ARM-like"/>
</dbReference>
<evidence type="ECO:0000259" key="15">
    <source>
        <dbReference type="PROSITE" id="PS50893"/>
    </source>
</evidence>
<dbReference type="InterPro" id="IPR003593">
    <property type="entry name" value="AAA+_ATPase"/>
</dbReference>
<dbReference type="SUPFAM" id="SSF52540">
    <property type="entry name" value="P-loop containing nucleoside triphosphate hydrolases"/>
    <property type="match status" value="2"/>
</dbReference>
<evidence type="ECO:0000256" key="9">
    <source>
        <dbReference type="ARBA" id="ARBA00022840"/>
    </source>
</evidence>
<feature type="region of interest" description="Disordered" evidence="14">
    <location>
        <begin position="952"/>
        <end position="1017"/>
    </location>
</feature>
<evidence type="ECO:0000313" key="16">
    <source>
        <dbReference type="EMBL" id="KAF7359155.1"/>
    </source>
</evidence>
<keyword evidence="7" id="KW-0251">Elongation factor</keyword>
<feature type="domain" description="ABC transporter" evidence="15">
    <location>
        <begin position="407"/>
        <end position="624"/>
    </location>
</feature>
<dbReference type="Gene3D" id="3.40.50.300">
    <property type="entry name" value="P-loop containing nucleotide triphosphate hydrolases"/>
    <property type="match status" value="2"/>
</dbReference>
<dbReference type="InterPro" id="IPR015688">
    <property type="entry name" value="eEF3_ABC2_chromodomain-like"/>
</dbReference>
<keyword evidence="8" id="KW-0378">Hydrolase</keyword>
<dbReference type="GO" id="GO:0003746">
    <property type="term" value="F:translation elongation factor activity"/>
    <property type="evidence" value="ECO:0007669"/>
    <property type="project" value="UniProtKB-KW"/>
</dbReference>
<dbReference type="InterPro" id="IPR050611">
    <property type="entry name" value="ABCF"/>
</dbReference>
<dbReference type="InterPro" id="IPR021133">
    <property type="entry name" value="HEAT_type_2"/>
</dbReference>
<evidence type="ECO:0000256" key="1">
    <source>
        <dbReference type="ARBA" id="ARBA00004496"/>
    </source>
</evidence>
<feature type="domain" description="ABC transporter" evidence="15">
    <location>
        <begin position="652"/>
        <end position="969"/>
    </location>
</feature>
<dbReference type="FunFam" id="3.40.50.300:FF:000193">
    <property type="entry name" value="Probable Elongation factor 3"/>
    <property type="match status" value="1"/>
</dbReference>
<dbReference type="EMBL" id="JACAZH010000009">
    <property type="protein sequence ID" value="KAF7359155.1"/>
    <property type="molecule type" value="Genomic_DNA"/>
</dbReference>
<keyword evidence="9" id="KW-0067">ATP-binding</keyword>
<organism evidence="16 17">
    <name type="scientific">Mycena sanguinolenta</name>
    <dbReference type="NCBI Taxonomy" id="230812"/>
    <lineage>
        <taxon>Eukaryota</taxon>
        <taxon>Fungi</taxon>
        <taxon>Dikarya</taxon>
        <taxon>Basidiomycota</taxon>
        <taxon>Agaricomycotina</taxon>
        <taxon>Agaricomycetes</taxon>
        <taxon>Agaricomycetidae</taxon>
        <taxon>Agaricales</taxon>
        <taxon>Marasmiineae</taxon>
        <taxon>Mycenaceae</taxon>
        <taxon>Mycena</taxon>
    </lineage>
</organism>
<dbReference type="InterPro" id="IPR003439">
    <property type="entry name" value="ABC_transporter-like_ATP-bd"/>
</dbReference>
<dbReference type="PANTHER" id="PTHR19211:SF5">
    <property type="entry name" value="ELONGATION FACTOR 3A-RELATED"/>
    <property type="match status" value="1"/>
</dbReference>
<dbReference type="GO" id="GO:0003723">
    <property type="term" value="F:RNA binding"/>
    <property type="evidence" value="ECO:0007669"/>
    <property type="project" value="UniProtKB-KW"/>
</dbReference>
<name>A0A8H7D2K0_9AGAR</name>
<dbReference type="SUPFAM" id="SSF48371">
    <property type="entry name" value="ARM repeat"/>
    <property type="match status" value="1"/>
</dbReference>
<dbReference type="InterPro" id="IPR047038">
    <property type="entry name" value="eEF3_chromodomain-like_sf"/>
</dbReference>
<dbReference type="Pfam" id="PF00005">
    <property type="entry name" value="ABC_tran"/>
    <property type="match status" value="2"/>
</dbReference>
<feature type="repeat" description="HEAT" evidence="13">
    <location>
        <begin position="150"/>
        <end position="188"/>
    </location>
</feature>
<dbReference type="GO" id="GO:0005737">
    <property type="term" value="C:cytoplasm"/>
    <property type="evidence" value="ECO:0007669"/>
    <property type="project" value="UniProtKB-SubCell"/>
</dbReference>
<evidence type="ECO:0000256" key="10">
    <source>
        <dbReference type="ARBA" id="ARBA00022884"/>
    </source>
</evidence>
<keyword evidence="10" id="KW-0694">RNA-binding</keyword>
<reference evidence="16" key="1">
    <citation type="submission" date="2020-05" db="EMBL/GenBank/DDBJ databases">
        <title>Mycena genomes resolve the evolution of fungal bioluminescence.</title>
        <authorList>
            <person name="Tsai I.J."/>
        </authorList>
    </citation>
    <scope>NUCLEOTIDE SEQUENCE</scope>
    <source>
        <strain evidence="16">160909Yilan</strain>
    </source>
</reference>
<evidence type="ECO:0000256" key="2">
    <source>
        <dbReference type="ARBA" id="ARBA00004815"/>
    </source>
</evidence>
<dbReference type="FunFam" id="2.40.50.990:FF:000002">
    <property type="entry name" value="mRNA export factor elf1"/>
    <property type="match status" value="1"/>
</dbReference>
<keyword evidence="6" id="KW-0547">Nucleotide-binding</keyword>
<keyword evidence="5" id="KW-0677">Repeat</keyword>
<evidence type="ECO:0000313" key="17">
    <source>
        <dbReference type="Proteomes" id="UP000623467"/>
    </source>
</evidence>
<dbReference type="SMART" id="SM00382">
    <property type="entry name" value="AAA"/>
    <property type="match status" value="2"/>
</dbReference>
<dbReference type="InterPro" id="IPR016197">
    <property type="entry name" value="Chromo-like_dom_sf"/>
</dbReference>
<comment type="pathway">
    <text evidence="2">Protein biosynthesis; polypeptide chain elongation.</text>
</comment>
<comment type="subcellular location">
    <subcellularLocation>
        <location evidence="1">Cytoplasm</location>
    </subcellularLocation>
</comment>
<dbReference type="Gene3D" id="2.40.50.990">
    <property type="match status" value="1"/>
</dbReference>
<dbReference type="CDD" id="cd18626">
    <property type="entry name" value="CD_eEF3"/>
    <property type="match status" value="1"/>
</dbReference>
<dbReference type="Gene3D" id="1.25.10.10">
    <property type="entry name" value="Leucine-rich Repeat Variant"/>
    <property type="match status" value="1"/>
</dbReference>
<dbReference type="PROSITE" id="PS50077">
    <property type="entry name" value="HEAT_REPEAT"/>
    <property type="match status" value="1"/>
</dbReference>
<dbReference type="InterPro" id="IPR027417">
    <property type="entry name" value="P-loop_NTPase"/>
</dbReference>
<evidence type="ECO:0000256" key="12">
    <source>
        <dbReference type="ARBA" id="ARBA00049360"/>
    </source>
</evidence>
<dbReference type="AlphaFoldDB" id="A0A8H7D2K0"/>
<dbReference type="UniPathway" id="UPA00345"/>
<sequence>MTVKIQEMPAATSAPVSLKEFDVSSLFVADKATRDASAASLAALAQAKGPAALTGVSDAILKALADKKSPAAREGAADTILAVAKSGGVKALEPVFISSGIYAALLEAFADKMPAVRTAAVEAIKTGSLVVLNQLVVSCPTQTARLMPEIVPVLADAIWDTKADVKKAARDSLTKATALVSNKDIERFIPALIKALINPVEEVPGTIMLLSATTFVSEVDSPTLSLMVPLLSRGLSEKLTATKRKVAVIVDNMAKLVDSPVTVRPFLPKLLPGLIKVETTIGDPEARGVIGKAIATLRQVGQVPEGDGSDLPPLKVAEAGPLGQSLVAIYKKLGGEISVADTMTIYTSSLAAALVNMKNFEVPEWDKLAPYLGYVTATPEPVSVTREWVVRSAVEGDDEEVVNEDEEEGEDLCNCQFSLAYGAKILLNTATLRLKRGHRYGLCGKNGTGKSTLMRAITNGQVEGFPSPDEVRTFYVEHDIDGSEESTTVLEFILADKRILATKEEVIETLASVGFDDVRQGHAIGSLSGGWKMKLALARAMLFRADILLLDEPTNHLDVVNVAWLENYLTGLKTCTSIIVSHDSGFLNNTITDVLHLNRFKLRRYRGNLEKFVQQVPEAKSYYTLEAAEDYKFKLPDPPLLEGVKTKEKSLLKMRKVGFQYPTSPVQQLHDITLQVSLSSRVAILGPNGSGKSTLVKLLIGDMEQNKGGEIWKHPNLVIGYVAQHAFHHIDNHLDKTPLEYMLWRYQTGEDLEEMQKANRIITEEELKKMKDGAVVVVEGQKRLIDEILTRKKLKQSYEYEVSFKGLSSSENIWLPRDDLVKRGFEKKVIEVDTREAQRLGLLRPLVRREIEKHMADFGLEPEFVSHNTMRGLSGGQKVKIVLGAATWRRPHIMCLDEPTNYLDRESLAALIEALKAFEGGVLVITHNRDFSESICKEVWAMRDGRLEASGHNWVEGQGSGPRIDKADGEEEDQYDAMGNKIDTKKMKKISASEARKLKKERMARKKRGEDVTDDEL</sequence>
<proteinExistence type="inferred from homology"/>
<evidence type="ECO:0000256" key="6">
    <source>
        <dbReference type="ARBA" id="ARBA00022741"/>
    </source>
</evidence>
<dbReference type="PROSITE" id="PS00211">
    <property type="entry name" value="ABC_TRANSPORTER_1"/>
    <property type="match status" value="2"/>
</dbReference>
<feature type="compositionally biased region" description="Basic residues" evidence="14">
    <location>
        <begin position="997"/>
        <end position="1007"/>
    </location>
</feature>
<dbReference type="OrthoDB" id="2110130at2759"/>
<keyword evidence="11" id="KW-0648">Protein biosynthesis</keyword>
<gene>
    <name evidence="16" type="ORF">MSAN_01257100</name>
</gene>
<dbReference type="GO" id="GO:0005524">
    <property type="term" value="F:ATP binding"/>
    <property type="evidence" value="ECO:0007669"/>
    <property type="project" value="UniProtKB-KW"/>
</dbReference>
<dbReference type="InterPro" id="IPR000953">
    <property type="entry name" value="Chromo/chromo_shadow_dom"/>
</dbReference>
<dbReference type="SMART" id="SM00298">
    <property type="entry name" value="CHROMO"/>
    <property type="match status" value="1"/>
</dbReference>
<keyword evidence="4" id="KW-0963">Cytoplasm</keyword>
<dbReference type="CDD" id="cd03221">
    <property type="entry name" value="ABCF_EF-3"/>
    <property type="match status" value="1"/>
</dbReference>
<evidence type="ECO:0000256" key="5">
    <source>
        <dbReference type="ARBA" id="ARBA00022737"/>
    </source>
</evidence>
<dbReference type="InterPro" id="IPR017871">
    <property type="entry name" value="ABC_transporter-like_CS"/>
</dbReference>
<evidence type="ECO:0000256" key="4">
    <source>
        <dbReference type="ARBA" id="ARBA00022490"/>
    </source>
</evidence>
<dbReference type="GO" id="GO:0016887">
    <property type="term" value="F:ATP hydrolysis activity"/>
    <property type="evidence" value="ECO:0007669"/>
    <property type="project" value="InterPro"/>
</dbReference>
<dbReference type="Pfam" id="PF24987">
    <property type="entry name" value="HEAT_EF3_N"/>
    <property type="match status" value="1"/>
</dbReference>
<dbReference type="Pfam" id="PF24984">
    <property type="entry name" value="HEAT_EF3_GNC1"/>
    <property type="match status" value="1"/>
</dbReference>
<evidence type="ECO:0000256" key="3">
    <source>
        <dbReference type="ARBA" id="ARBA00011054"/>
    </source>
</evidence>
<protein>
    <recommendedName>
        <fullName evidence="15">ABC transporter domain-containing protein</fullName>
    </recommendedName>
</protein>
<dbReference type="Proteomes" id="UP000623467">
    <property type="component" value="Unassembled WGS sequence"/>
</dbReference>
<evidence type="ECO:0000256" key="11">
    <source>
        <dbReference type="ARBA" id="ARBA00022917"/>
    </source>
</evidence>
<dbReference type="GO" id="GO:0006338">
    <property type="term" value="P:chromatin remodeling"/>
    <property type="evidence" value="ECO:0007669"/>
    <property type="project" value="UniProtKB-ARBA"/>
</dbReference>
<keyword evidence="17" id="KW-1185">Reference proteome</keyword>
<evidence type="ECO:0000256" key="14">
    <source>
        <dbReference type="SAM" id="MobiDB-lite"/>
    </source>
</evidence>
<dbReference type="SUPFAM" id="SSF54160">
    <property type="entry name" value="Chromo domain-like"/>
    <property type="match status" value="1"/>
</dbReference>
<dbReference type="InterPro" id="IPR016024">
    <property type="entry name" value="ARM-type_fold"/>
</dbReference>
<dbReference type="PANTHER" id="PTHR19211">
    <property type="entry name" value="ATP-BINDING TRANSPORT PROTEIN-RELATED"/>
    <property type="match status" value="1"/>
</dbReference>
<comment type="similarity">
    <text evidence="3">Belongs to the ABC transporter superfamily. ABCF family. EF3 subfamily.</text>
</comment>
<evidence type="ECO:0000256" key="7">
    <source>
        <dbReference type="ARBA" id="ARBA00022768"/>
    </source>
</evidence>